<organism evidence="1 2">
    <name type="scientific">Burkholderia lata (strain ATCC 17760 / DSM 23089 / LMG 22485 / NCIMB 9086 / R18194 / 383)</name>
    <dbReference type="NCBI Taxonomy" id="482957"/>
    <lineage>
        <taxon>Bacteria</taxon>
        <taxon>Pseudomonadati</taxon>
        <taxon>Pseudomonadota</taxon>
        <taxon>Betaproteobacteria</taxon>
        <taxon>Burkholderiales</taxon>
        <taxon>Burkholderiaceae</taxon>
        <taxon>Burkholderia</taxon>
        <taxon>Burkholderia cepacia complex</taxon>
    </lineage>
</organism>
<proteinExistence type="predicted"/>
<reference evidence="1 2" key="1">
    <citation type="submission" date="2019-09" db="EMBL/GenBank/DDBJ databases">
        <authorList>
            <person name="Depoorter E."/>
        </authorList>
    </citation>
    <scope>NUCLEOTIDE SEQUENCE [LARGE SCALE GENOMIC DNA]</scope>
    <source>
        <strain evidence="1">R-18109</strain>
    </source>
</reference>
<dbReference type="Proteomes" id="UP000494260">
    <property type="component" value="Unassembled WGS sequence"/>
</dbReference>
<evidence type="ECO:0000313" key="2">
    <source>
        <dbReference type="Proteomes" id="UP000494260"/>
    </source>
</evidence>
<dbReference type="AlphaFoldDB" id="A0A6P3A7T3"/>
<dbReference type="RefSeq" id="WP_174954976.1">
    <property type="nucleotide sequence ID" value="NZ_CABVQH010000043.1"/>
</dbReference>
<dbReference type="InterPro" id="IPR010710">
    <property type="entry name" value="DUF1289"/>
</dbReference>
<gene>
    <name evidence="1" type="ORF">BLA18109_07539</name>
</gene>
<evidence type="ECO:0000313" key="1">
    <source>
        <dbReference type="EMBL" id="VWD42984.1"/>
    </source>
</evidence>
<dbReference type="EMBL" id="CABVQH010000043">
    <property type="protein sequence ID" value="VWD42984.1"/>
    <property type="molecule type" value="Genomic_DNA"/>
</dbReference>
<sequence>MSDVPVTVAMAVGTVASPCTDVCRIDPRTDWCAGCLRTRDEIKGWRASDDDARRVLLARLDARRRLLARSGA</sequence>
<dbReference type="PANTHER" id="PTHR35175:SF2">
    <property type="entry name" value="DUF1289 DOMAIN-CONTAINING PROTEIN"/>
    <property type="match status" value="1"/>
</dbReference>
<protein>
    <submittedName>
        <fullName evidence="1">Fe-S protein</fullName>
    </submittedName>
</protein>
<name>A0A6P3A7T3_BURL3</name>
<accession>A0A6P3A7T3</accession>
<dbReference type="Pfam" id="PF06945">
    <property type="entry name" value="DUF1289"/>
    <property type="match status" value="1"/>
</dbReference>
<dbReference type="PANTHER" id="PTHR35175">
    <property type="entry name" value="DUF1289 DOMAIN-CONTAINING PROTEIN"/>
    <property type="match status" value="1"/>
</dbReference>